<name>A0A8T2VA51_CERRI</name>
<evidence type="ECO:0000313" key="2">
    <source>
        <dbReference type="Proteomes" id="UP000825935"/>
    </source>
</evidence>
<keyword evidence="2" id="KW-1185">Reference proteome</keyword>
<organism evidence="1 2">
    <name type="scientific">Ceratopteris richardii</name>
    <name type="common">Triangle waterfern</name>
    <dbReference type="NCBI Taxonomy" id="49495"/>
    <lineage>
        <taxon>Eukaryota</taxon>
        <taxon>Viridiplantae</taxon>
        <taxon>Streptophyta</taxon>
        <taxon>Embryophyta</taxon>
        <taxon>Tracheophyta</taxon>
        <taxon>Polypodiopsida</taxon>
        <taxon>Polypodiidae</taxon>
        <taxon>Polypodiales</taxon>
        <taxon>Pteridineae</taxon>
        <taxon>Pteridaceae</taxon>
        <taxon>Parkerioideae</taxon>
        <taxon>Ceratopteris</taxon>
    </lineage>
</organism>
<accession>A0A8T2VA51</accession>
<dbReference type="EMBL" id="CM035406">
    <property type="protein sequence ID" value="KAH7445371.1"/>
    <property type="molecule type" value="Genomic_DNA"/>
</dbReference>
<dbReference type="Proteomes" id="UP000825935">
    <property type="component" value="Chromosome 1"/>
</dbReference>
<gene>
    <name evidence="1" type="ORF">KP509_01G005100</name>
</gene>
<reference evidence="1" key="1">
    <citation type="submission" date="2021-08" db="EMBL/GenBank/DDBJ databases">
        <title>WGS assembly of Ceratopteris richardii.</title>
        <authorList>
            <person name="Marchant D.B."/>
            <person name="Chen G."/>
            <person name="Jenkins J."/>
            <person name="Shu S."/>
            <person name="Leebens-Mack J."/>
            <person name="Grimwood J."/>
            <person name="Schmutz J."/>
            <person name="Soltis P."/>
            <person name="Soltis D."/>
            <person name="Chen Z.-H."/>
        </authorList>
    </citation>
    <scope>NUCLEOTIDE SEQUENCE</scope>
    <source>
        <strain evidence="1">Whitten #5841</strain>
        <tissue evidence="1">Leaf</tissue>
    </source>
</reference>
<proteinExistence type="predicted"/>
<dbReference type="AlphaFoldDB" id="A0A8T2VA51"/>
<dbReference type="OrthoDB" id="2400221at2759"/>
<comment type="caution">
    <text evidence="1">The sequence shown here is derived from an EMBL/GenBank/DDBJ whole genome shotgun (WGS) entry which is preliminary data.</text>
</comment>
<evidence type="ECO:0000313" key="1">
    <source>
        <dbReference type="EMBL" id="KAH7445371.1"/>
    </source>
</evidence>
<sequence>MFHSSIGKICSPPSFYPGVFIMGNPKHSQLPLSSCYAAHLDNTFKQLFMDRLSKDRTLDIRERLNECICTSNEIRKDVDASLTASLSIIKACIDVDLDSYVTDFCTINTFNHLDTLPEAFEWVLRENLPLHICCALQIHVVLWEREREIREQASLASLCLSSQVITNQVCDLRAGRPPNGKFNEFLESLCCSYLLPRKKDLNNVGGILKWIQKVKAVLKSEHFAGVSYTMFSLWIMYDFTVCVIIPLHLKSCHLISLAACFAGESERACASTIVKVMDLLPKLKNSQKYQESRCWMDFICSMLNRYLQTAWLSKRGLRGILSS</sequence>
<protein>
    <submittedName>
        <fullName evidence="1">Uncharacterized protein</fullName>
    </submittedName>
</protein>